<keyword evidence="2" id="KW-1185">Reference proteome</keyword>
<dbReference type="Proteomes" id="UP000009183">
    <property type="component" value="Unassembled WGS sequence, unordered"/>
</dbReference>
<protein>
    <submittedName>
        <fullName evidence="1">Uncharacterized protein</fullName>
    </submittedName>
</protein>
<evidence type="ECO:0000313" key="1">
    <source>
        <dbReference type="EMBL" id="CCB62859.1"/>
    </source>
</evidence>
<organism evidence="1 2">
    <name type="scientific">Vitis vinifera</name>
    <name type="common">Grape</name>
    <dbReference type="NCBI Taxonomy" id="29760"/>
    <lineage>
        <taxon>Eukaryota</taxon>
        <taxon>Viridiplantae</taxon>
        <taxon>Streptophyta</taxon>
        <taxon>Embryophyta</taxon>
        <taxon>Tracheophyta</taxon>
        <taxon>Spermatophyta</taxon>
        <taxon>Magnoliopsida</taxon>
        <taxon>eudicotyledons</taxon>
        <taxon>Gunneridae</taxon>
        <taxon>Pentapetalae</taxon>
        <taxon>rosids</taxon>
        <taxon>Vitales</taxon>
        <taxon>Vitaceae</taxon>
        <taxon>Viteae</taxon>
        <taxon>Vitis</taxon>
    </lineage>
</organism>
<accession>F6I7E1</accession>
<evidence type="ECO:0000313" key="2">
    <source>
        <dbReference type="Proteomes" id="UP000009183"/>
    </source>
</evidence>
<name>F6I7E1_VITVI</name>
<proteinExistence type="predicted"/>
<dbReference type="InParanoid" id="F6I7E1"/>
<gene>
    <name evidence="1" type="ORF">VIT_00s0276g00010</name>
</gene>
<dbReference type="EMBL" id="FN596778">
    <property type="protein sequence ID" value="CCB62859.1"/>
    <property type="molecule type" value="Genomic_DNA"/>
</dbReference>
<dbReference type="HOGENOM" id="CLU_3436100_0_0_1"/>
<sequence>MHRKGIYPRGGCA</sequence>
<reference evidence="2" key="1">
    <citation type="journal article" date="2007" name="Nature">
        <title>The grapevine genome sequence suggests ancestral hexaploidization in major angiosperm phyla.</title>
        <authorList>
            <consortium name="The French-Italian Public Consortium for Grapevine Genome Characterization."/>
            <person name="Jaillon O."/>
            <person name="Aury J.-M."/>
            <person name="Noel B."/>
            <person name="Policriti A."/>
            <person name="Clepet C."/>
            <person name="Casagrande A."/>
            <person name="Choisne N."/>
            <person name="Aubourg S."/>
            <person name="Vitulo N."/>
            <person name="Jubin C."/>
            <person name="Vezzi A."/>
            <person name="Legeai F."/>
            <person name="Hugueney P."/>
            <person name="Dasilva C."/>
            <person name="Horner D."/>
            <person name="Mica E."/>
            <person name="Jublot D."/>
            <person name="Poulain J."/>
            <person name="Bruyere C."/>
            <person name="Billault A."/>
            <person name="Segurens B."/>
            <person name="Gouyvenoux M."/>
            <person name="Ugarte E."/>
            <person name="Cattonaro F."/>
            <person name="Anthouard V."/>
            <person name="Vico V."/>
            <person name="Del Fabbro C."/>
            <person name="Alaux M."/>
            <person name="Di Gaspero G."/>
            <person name="Dumas V."/>
            <person name="Felice N."/>
            <person name="Paillard S."/>
            <person name="Juman I."/>
            <person name="Moroldo M."/>
            <person name="Scalabrin S."/>
            <person name="Canaguier A."/>
            <person name="Le Clainche I."/>
            <person name="Malacrida G."/>
            <person name="Durand E."/>
            <person name="Pesole G."/>
            <person name="Laucou V."/>
            <person name="Chatelet P."/>
            <person name="Merdinoglu D."/>
            <person name="Delledonne M."/>
            <person name="Pezzotti M."/>
            <person name="Lecharny A."/>
            <person name="Scarpelli C."/>
            <person name="Artiguenave F."/>
            <person name="Pe M.E."/>
            <person name="Valle G."/>
            <person name="Morgante M."/>
            <person name="Caboche M."/>
            <person name="Adam-Blondon A.-F."/>
            <person name="Weissenbach J."/>
            <person name="Quetier F."/>
            <person name="Wincker P."/>
        </authorList>
    </citation>
    <scope>NUCLEOTIDE SEQUENCE [LARGE SCALE GENOMIC DNA]</scope>
    <source>
        <strain evidence="2">cv. Pinot noir / PN40024</strain>
    </source>
</reference>